<dbReference type="PANTHER" id="PTHR45737">
    <property type="entry name" value="VON WILLEBRAND FACTOR A DOMAIN-CONTAINING PROTEIN 5A"/>
    <property type="match status" value="1"/>
</dbReference>
<reference evidence="1" key="1">
    <citation type="submission" date="2021-03" db="EMBL/GenBank/DDBJ databases">
        <authorList>
            <person name="Tagirdzhanova G."/>
        </authorList>
    </citation>
    <scope>NUCLEOTIDE SEQUENCE</scope>
</reference>
<keyword evidence="2" id="KW-1185">Reference proteome</keyword>
<proteinExistence type="predicted"/>
<dbReference type="OrthoDB" id="1729737at2759"/>
<name>A0A8H3IRI7_9LECA</name>
<dbReference type="PANTHER" id="PTHR45737:SF6">
    <property type="entry name" value="VON WILLEBRAND FACTOR A DOMAIN-CONTAINING PROTEIN 5A"/>
    <property type="match status" value="1"/>
</dbReference>
<dbReference type="EMBL" id="CAJPDR010000480">
    <property type="protein sequence ID" value="CAF9937627.1"/>
    <property type="molecule type" value="Genomic_DNA"/>
</dbReference>
<evidence type="ECO:0000313" key="2">
    <source>
        <dbReference type="Proteomes" id="UP000664203"/>
    </source>
</evidence>
<organism evidence="1 2">
    <name type="scientific">Alectoria fallacina</name>
    <dbReference type="NCBI Taxonomy" id="1903189"/>
    <lineage>
        <taxon>Eukaryota</taxon>
        <taxon>Fungi</taxon>
        <taxon>Dikarya</taxon>
        <taxon>Ascomycota</taxon>
        <taxon>Pezizomycotina</taxon>
        <taxon>Lecanoromycetes</taxon>
        <taxon>OSLEUM clade</taxon>
        <taxon>Lecanoromycetidae</taxon>
        <taxon>Lecanorales</taxon>
        <taxon>Lecanorineae</taxon>
        <taxon>Parmeliaceae</taxon>
        <taxon>Alectoria</taxon>
    </lineage>
</organism>
<dbReference type="AlphaFoldDB" id="A0A8H3IRI7"/>
<comment type="caution">
    <text evidence="1">The sequence shown here is derived from an EMBL/GenBank/DDBJ whole genome shotgun (WGS) entry which is preliminary data.</text>
</comment>
<evidence type="ECO:0000313" key="1">
    <source>
        <dbReference type="EMBL" id="CAF9937627.1"/>
    </source>
</evidence>
<protein>
    <submittedName>
        <fullName evidence="1">Uncharacterized protein</fullName>
    </submittedName>
</protein>
<gene>
    <name evidence="1" type="ORF">ALECFALPRED_007351</name>
</gene>
<accession>A0A8H3IRI7</accession>
<dbReference type="Proteomes" id="UP000664203">
    <property type="component" value="Unassembled WGS sequence"/>
</dbReference>
<sequence>MEIQYQKDDDEDEFVMVERLSDSLRLGEELTTSAQTTAVGEKNAKMADADSQARCTHLPAVPAPNLMQTPQNIPPLYPFRRTNVYVLISPEAAQGSIKSVILKGSSIEDPFEVKIPIEVLSECGETIHQFAAKKALFELEKGRGWLMHAEDEKGVLIKENYSARFQPTVEGEAVRLGIQYQIAGKFTSFVATRINLENPENTLSRKAGIVEEVESSLPAYYAHSQPGTITNLGAPASGGLFSSVSAARPSPISTSMSGSEFGASLFSGSTSGSNFGASASSGLFGSISTTSASLLSTSTSGQAPHKQVPSRVAPTASSYPLQEIIALQTFEGYWKLEVPLLEVVGLSAEHKAPQGVDSKVWATVLAITSLEGKMAGDKEAWDTVVEKARAWLEGTEESVSKQKWTLAEQLNMGADQEYFCVSPGMW</sequence>